<dbReference type="InterPro" id="IPR006076">
    <property type="entry name" value="FAD-dep_OxRdtase"/>
</dbReference>
<dbReference type="NCBIfam" id="NF008425">
    <property type="entry name" value="PRK11259.1"/>
    <property type="match status" value="1"/>
</dbReference>
<dbReference type="PANTHER" id="PTHR10961">
    <property type="entry name" value="PEROXISOMAL SARCOSINE OXIDASE"/>
    <property type="match status" value="1"/>
</dbReference>
<proteinExistence type="predicted"/>
<comment type="cofactor">
    <cofactor evidence="1">
        <name>FAD</name>
        <dbReference type="ChEBI" id="CHEBI:57692"/>
    </cofactor>
</comment>
<protein>
    <submittedName>
        <fullName evidence="6">FAD dependent oxidoreductase, Monomeric sarcosine oxidase</fullName>
        <ecNumber evidence="6">1.5.3.1</ecNumber>
    </submittedName>
</protein>
<dbReference type="EMBL" id="CAJRAY010000049">
    <property type="protein sequence ID" value="CAG5087620.1"/>
    <property type="molecule type" value="Genomic_DNA"/>
</dbReference>
<dbReference type="PANTHER" id="PTHR10961:SF7">
    <property type="entry name" value="FAD DEPENDENT OXIDOREDUCTASE DOMAIN-CONTAINING PROTEIN"/>
    <property type="match status" value="1"/>
</dbReference>
<reference evidence="6 7" key="1">
    <citation type="submission" date="2021-04" db="EMBL/GenBank/DDBJ databases">
        <authorList>
            <person name="Rakotoarivonina H."/>
        </authorList>
    </citation>
    <scope>NUCLEOTIDE SEQUENCE [LARGE SCALE GENOMIC DNA]</scope>
    <source>
        <strain evidence="6 7">XE</strain>
    </source>
</reference>
<evidence type="ECO:0000259" key="5">
    <source>
        <dbReference type="Pfam" id="PF01266"/>
    </source>
</evidence>
<name>A0ABN7S3P3_THEXY</name>
<comment type="caution">
    <text evidence="6">The sequence shown here is derived from an EMBL/GenBank/DDBJ whole genome shotgun (WGS) entry which is preliminary data.</text>
</comment>
<dbReference type="SUPFAM" id="SSF54373">
    <property type="entry name" value="FAD-linked reductases, C-terminal domain"/>
    <property type="match status" value="1"/>
</dbReference>
<evidence type="ECO:0000313" key="7">
    <source>
        <dbReference type="Proteomes" id="UP000681526"/>
    </source>
</evidence>
<keyword evidence="3" id="KW-0274">FAD</keyword>
<feature type="domain" description="FAD dependent oxidoreductase" evidence="5">
    <location>
        <begin position="7"/>
        <end position="357"/>
    </location>
</feature>
<evidence type="ECO:0000256" key="4">
    <source>
        <dbReference type="ARBA" id="ARBA00023002"/>
    </source>
</evidence>
<dbReference type="Proteomes" id="UP000681526">
    <property type="component" value="Unassembled WGS sequence"/>
</dbReference>
<evidence type="ECO:0000256" key="2">
    <source>
        <dbReference type="ARBA" id="ARBA00022630"/>
    </source>
</evidence>
<dbReference type="RefSeq" id="WP_213484673.1">
    <property type="nucleotide sequence ID" value="NZ_CAJRAY010000049.1"/>
</dbReference>
<keyword evidence="2" id="KW-0285">Flavoprotein</keyword>
<keyword evidence="7" id="KW-1185">Reference proteome</keyword>
<dbReference type="Gene3D" id="3.50.50.60">
    <property type="entry name" value="FAD/NAD(P)-binding domain"/>
    <property type="match status" value="1"/>
</dbReference>
<dbReference type="GO" id="GO:0008115">
    <property type="term" value="F:sarcosine oxidase activity"/>
    <property type="evidence" value="ECO:0007669"/>
    <property type="project" value="UniProtKB-EC"/>
</dbReference>
<gene>
    <name evidence="6" type="primary">txxe 2203-soxA</name>
    <name evidence="6" type="ORF">TXXE_11125</name>
</gene>
<dbReference type="InterPro" id="IPR036188">
    <property type="entry name" value="FAD/NAD-bd_sf"/>
</dbReference>
<accession>A0ABN7S3P3</accession>
<dbReference type="InterPro" id="IPR045170">
    <property type="entry name" value="MTOX"/>
</dbReference>
<sequence length="376" mass="41055">MSAPIYDVMVVGAGSAGMSAGYHLARRGARVLLIDACDPPHREGSHHGETRLIRHAYKKGSAYISLALRADELWRELEQLAGTTLLVRSGVINIADPEHYSFGSRPDDARAFGVSVEMLDGAEMRRTWPGLDLPDHFIGMYEPEAGYLFSERAIAAYRGLAEAAGAKLVTNTPVLRVTADQAGVAAETAEGVFRAEKALLSAGAWFEQLEPFVRFPLRPLRIPVGWFGTESAEYRAGEFPGFTLHTAEGGFYGFPDLGGGLKIGKHDGGRDWRPGEPLHPFGHYETDERSLRQVVQKYMPRAAGPLLQSSVCKYEFTPDEDFVIDRHPQHPNVLVIGGLSGHGFKFASALGEIAADLLLNGSTRFDLGAFSLSRFK</sequence>
<dbReference type="Gene3D" id="3.30.9.10">
    <property type="entry name" value="D-Amino Acid Oxidase, subunit A, domain 2"/>
    <property type="match status" value="1"/>
</dbReference>
<dbReference type="EC" id="1.5.3.1" evidence="6"/>
<keyword evidence="4 6" id="KW-0560">Oxidoreductase</keyword>
<evidence type="ECO:0000313" key="6">
    <source>
        <dbReference type="EMBL" id="CAG5087620.1"/>
    </source>
</evidence>
<dbReference type="Pfam" id="PF01266">
    <property type="entry name" value="DAO"/>
    <property type="match status" value="1"/>
</dbReference>
<evidence type="ECO:0000256" key="1">
    <source>
        <dbReference type="ARBA" id="ARBA00001974"/>
    </source>
</evidence>
<evidence type="ECO:0000256" key="3">
    <source>
        <dbReference type="ARBA" id="ARBA00022827"/>
    </source>
</evidence>
<dbReference type="SUPFAM" id="SSF51905">
    <property type="entry name" value="FAD/NAD(P)-binding domain"/>
    <property type="match status" value="1"/>
</dbReference>
<organism evidence="6 7">
    <name type="scientific">Thermobacillus xylanilyticus</name>
    <dbReference type="NCBI Taxonomy" id="76633"/>
    <lineage>
        <taxon>Bacteria</taxon>
        <taxon>Bacillati</taxon>
        <taxon>Bacillota</taxon>
        <taxon>Bacilli</taxon>
        <taxon>Bacillales</taxon>
        <taxon>Paenibacillaceae</taxon>
        <taxon>Thermobacillus</taxon>
    </lineage>
</organism>